<sequence>MEATIRRLNNTEKALNRRLDESTWLVREDQTGKSEEDQRWFLTLGDIEARMAAKSAA</sequence>
<gene>
    <name evidence="1" type="ORF">GcM3_008044</name>
</gene>
<reference evidence="1 2" key="1">
    <citation type="journal article" date="2018" name="BMC Genomics">
        <title>Comparative genome analyses reveal sequence features reflecting distinct modes of host-adaptation between dicot and monocot powdery mildew.</title>
        <authorList>
            <person name="Wu Y."/>
            <person name="Ma X."/>
            <person name="Pan Z."/>
            <person name="Kale S.D."/>
            <person name="Song Y."/>
            <person name="King H."/>
            <person name="Zhang Q."/>
            <person name="Presley C."/>
            <person name="Deng X."/>
            <person name="Wei C.I."/>
            <person name="Xiao S."/>
        </authorList>
    </citation>
    <scope>NUCLEOTIDE SEQUENCE [LARGE SCALE GENOMIC DNA]</scope>
    <source>
        <strain evidence="1">UMSG3</strain>
    </source>
</reference>
<dbReference type="EMBL" id="MCBQ01000807">
    <property type="protein sequence ID" value="RKF83812.1"/>
    <property type="molecule type" value="Genomic_DNA"/>
</dbReference>
<organism evidence="1 2">
    <name type="scientific">Golovinomyces cichoracearum</name>
    <dbReference type="NCBI Taxonomy" id="62708"/>
    <lineage>
        <taxon>Eukaryota</taxon>
        <taxon>Fungi</taxon>
        <taxon>Dikarya</taxon>
        <taxon>Ascomycota</taxon>
        <taxon>Pezizomycotina</taxon>
        <taxon>Leotiomycetes</taxon>
        <taxon>Erysiphales</taxon>
        <taxon>Erysiphaceae</taxon>
        <taxon>Golovinomyces</taxon>
    </lineage>
</organism>
<proteinExistence type="predicted"/>
<dbReference type="Proteomes" id="UP000283383">
    <property type="component" value="Unassembled WGS sequence"/>
</dbReference>
<dbReference type="AlphaFoldDB" id="A0A420JAP5"/>
<evidence type="ECO:0000313" key="1">
    <source>
        <dbReference type="EMBL" id="RKF83812.1"/>
    </source>
</evidence>
<accession>A0A420JAP5</accession>
<protein>
    <submittedName>
        <fullName evidence="1">Uncharacterized protein</fullName>
    </submittedName>
</protein>
<name>A0A420JAP5_9PEZI</name>
<comment type="caution">
    <text evidence="1">The sequence shown here is derived from an EMBL/GenBank/DDBJ whole genome shotgun (WGS) entry which is preliminary data.</text>
</comment>
<evidence type="ECO:0000313" key="2">
    <source>
        <dbReference type="Proteomes" id="UP000283383"/>
    </source>
</evidence>
<keyword evidence="2" id="KW-1185">Reference proteome</keyword>